<dbReference type="AlphaFoldDB" id="A0A915JMW3"/>
<evidence type="ECO:0000313" key="2">
    <source>
        <dbReference type="WBParaSite" id="nRc.2.0.1.t27530-RA"/>
    </source>
</evidence>
<sequence>MSPFKMCYLKIDLQSLLTPAQIQSADRTATSAYSSSTPAVDRVAKSQLLPAPRDSSASSSSSIRLPPPATFLSPVVCNTDSTTFGALSSSATAVAATTTTTIQKTPCVKHEIYGLKSLTTESNEFVI</sequence>
<reference evidence="2" key="1">
    <citation type="submission" date="2022-11" db="UniProtKB">
        <authorList>
            <consortium name="WormBaseParasite"/>
        </authorList>
    </citation>
    <scope>IDENTIFICATION</scope>
</reference>
<keyword evidence="1" id="KW-1185">Reference proteome</keyword>
<protein>
    <submittedName>
        <fullName evidence="2">Uncharacterized protein</fullName>
    </submittedName>
</protein>
<accession>A0A915JMW3</accession>
<dbReference type="WBParaSite" id="nRc.2.0.1.t27530-RA">
    <property type="protein sequence ID" value="nRc.2.0.1.t27530-RA"/>
    <property type="gene ID" value="nRc.2.0.1.g27530"/>
</dbReference>
<proteinExistence type="predicted"/>
<name>A0A915JMW3_ROMCU</name>
<evidence type="ECO:0000313" key="1">
    <source>
        <dbReference type="Proteomes" id="UP000887565"/>
    </source>
</evidence>
<dbReference type="Proteomes" id="UP000887565">
    <property type="component" value="Unplaced"/>
</dbReference>
<organism evidence="1 2">
    <name type="scientific">Romanomermis culicivorax</name>
    <name type="common">Nematode worm</name>
    <dbReference type="NCBI Taxonomy" id="13658"/>
    <lineage>
        <taxon>Eukaryota</taxon>
        <taxon>Metazoa</taxon>
        <taxon>Ecdysozoa</taxon>
        <taxon>Nematoda</taxon>
        <taxon>Enoplea</taxon>
        <taxon>Dorylaimia</taxon>
        <taxon>Mermithida</taxon>
        <taxon>Mermithoidea</taxon>
        <taxon>Mermithidae</taxon>
        <taxon>Romanomermis</taxon>
    </lineage>
</organism>